<organism evidence="1 2">
    <name type="scientific">Faecalibacterium prausnitzii</name>
    <dbReference type="NCBI Taxonomy" id="853"/>
    <lineage>
        <taxon>Bacteria</taxon>
        <taxon>Bacillati</taxon>
        <taxon>Bacillota</taxon>
        <taxon>Clostridia</taxon>
        <taxon>Eubacteriales</taxon>
        <taxon>Oscillospiraceae</taxon>
        <taxon>Faecalibacterium</taxon>
    </lineage>
</organism>
<protein>
    <submittedName>
        <fullName evidence="1">Sigma-70 family RNA polymerase sigma factor</fullName>
    </submittedName>
</protein>
<dbReference type="Proteomes" id="UP000260782">
    <property type="component" value="Unassembled WGS sequence"/>
</dbReference>
<proteinExistence type="predicted"/>
<name>A0A3E2TYY3_9FIRM</name>
<dbReference type="RefSeq" id="WP_117529633.1">
    <property type="nucleotide sequence ID" value="NZ_CP065380.1"/>
</dbReference>
<gene>
    <name evidence="1" type="ORF">DWZ25_04975</name>
</gene>
<reference evidence="1 2" key="1">
    <citation type="submission" date="2018-08" db="EMBL/GenBank/DDBJ databases">
        <title>A genome reference for cultivated species of the human gut microbiota.</title>
        <authorList>
            <person name="Zou Y."/>
            <person name="Xue W."/>
            <person name="Luo G."/>
        </authorList>
    </citation>
    <scope>NUCLEOTIDE SEQUENCE [LARGE SCALE GENOMIC DNA]</scope>
    <source>
        <strain evidence="1 2">AF31-14AC</strain>
    </source>
</reference>
<evidence type="ECO:0000313" key="1">
    <source>
        <dbReference type="EMBL" id="RGB87935.1"/>
    </source>
</evidence>
<dbReference type="AlphaFoldDB" id="A0A3E2TYY3"/>
<comment type="caution">
    <text evidence="1">The sequence shown here is derived from an EMBL/GenBank/DDBJ whole genome shotgun (WGS) entry which is preliminary data.</text>
</comment>
<dbReference type="SUPFAM" id="SSF88659">
    <property type="entry name" value="Sigma3 and sigma4 domains of RNA polymerase sigma factors"/>
    <property type="match status" value="1"/>
</dbReference>
<dbReference type="EMBL" id="QVES01000004">
    <property type="protein sequence ID" value="RGB87935.1"/>
    <property type="molecule type" value="Genomic_DNA"/>
</dbReference>
<accession>A0A3E2TYY3</accession>
<dbReference type="Gene3D" id="1.20.140.160">
    <property type="match status" value="1"/>
</dbReference>
<dbReference type="InterPro" id="IPR013324">
    <property type="entry name" value="RNA_pol_sigma_r3/r4-like"/>
</dbReference>
<evidence type="ECO:0000313" key="2">
    <source>
        <dbReference type="Proteomes" id="UP000260782"/>
    </source>
</evidence>
<sequence length="162" mass="18984">MEFNNGNERRKLNKKWERLRVQYQQAGMSEDAIQAMYDFDLGVLNSERSYVANTLAIVDDGDDNTGRKSSDFKQYEKAITVTDTYHETRTRFAWVGEIKDKRLQEGLEKLSDEELRLITLYFRDEYSTVELSKVYGIAQQNISKRILKITKFLKKFGFLGVD</sequence>